<evidence type="ECO:0000313" key="14">
    <source>
        <dbReference type="Proteomes" id="UP000037510"/>
    </source>
</evidence>
<dbReference type="OrthoDB" id="425749at2759"/>
<dbReference type="InterPro" id="IPR036544">
    <property type="entry name" value="QCR7_sf"/>
</dbReference>
<proteinExistence type="inferred from homology"/>
<dbReference type="FunFam" id="1.10.1090.10:FF:000001">
    <property type="entry name" value="Cytochrome b-c1 complex subunit 7"/>
    <property type="match status" value="1"/>
</dbReference>
<evidence type="ECO:0000256" key="2">
    <source>
        <dbReference type="ARBA" id="ARBA00008554"/>
    </source>
</evidence>
<keyword evidence="7 12" id="KW-0249">Electron transport</keyword>
<evidence type="ECO:0000256" key="1">
    <source>
        <dbReference type="ARBA" id="ARBA00004443"/>
    </source>
</evidence>
<keyword evidence="14" id="KW-1185">Reference proteome</keyword>
<dbReference type="Proteomes" id="UP000037510">
    <property type="component" value="Unassembled WGS sequence"/>
</dbReference>
<dbReference type="AlphaFoldDB" id="A0A0L7LSP0"/>
<comment type="caution">
    <text evidence="13">The sequence shown here is derived from an EMBL/GenBank/DDBJ whole genome shotgun (WGS) entry which is preliminary data.</text>
</comment>
<evidence type="ECO:0000256" key="11">
    <source>
        <dbReference type="ARBA" id="ARBA00046393"/>
    </source>
</evidence>
<dbReference type="GO" id="GO:0006122">
    <property type="term" value="P:mitochondrial electron transport, ubiquinol to cytochrome c"/>
    <property type="evidence" value="ECO:0007669"/>
    <property type="project" value="InterPro"/>
</dbReference>
<evidence type="ECO:0000256" key="12">
    <source>
        <dbReference type="PIRNR" id="PIRNR000022"/>
    </source>
</evidence>
<keyword evidence="6 12" id="KW-0999">Mitochondrion inner membrane</keyword>
<name>A0A0L7LSP0_OPEBR</name>
<keyword evidence="8 12" id="KW-0496">Mitochondrion</keyword>
<dbReference type="PIRSF" id="PIRSF000022">
    <property type="entry name" value="Bc1_14K"/>
    <property type="match status" value="1"/>
</dbReference>
<dbReference type="PANTHER" id="PTHR12022:SF0">
    <property type="entry name" value="CYTOCHROME B-C1 COMPLEX SUBUNIT 7"/>
    <property type="match status" value="1"/>
</dbReference>
<dbReference type="PANTHER" id="PTHR12022">
    <property type="entry name" value="UBIQUINOL-CYTOCHROME C REDUCTASE COMPLEX 14 KD PROTEIN"/>
    <property type="match status" value="1"/>
</dbReference>
<accession>A0A0L7LSP0</accession>
<keyword evidence="4 12" id="KW-0813">Transport</keyword>
<comment type="function">
    <text evidence="12">Component of the ubiquinol-cytochrome c oxidoreductase, a multisubunit transmembrane complex that is part of the mitochondrial electron transport chain which drives oxidative phosphorylation.</text>
</comment>
<sequence length="96" mass="11725">MKKWAYKMAGFNKYGLLRDDCLHETPDVTEALRRIPQNLVDERNFRMVRAMQLSLQKTILPQSEWTKYEEDCLYLSPVVEQVKRERLEREQWEKNY</sequence>
<dbReference type="Pfam" id="PF02271">
    <property type="entry name" value="UCR_14kD"/>
    <property type="match status" value="1"/>
</dbReference>
<keyword evidence="9 12" id="KW-0472">Membrane</keyword>
<evidence type="ECO:0000256" key="4">
    <source>
        <dbReference type="ARBA" id="ARBA00022448"/>
    </source>
</evidence>
<evidence type="ECO:0000313" key="13">
    <source>
        <dbReference type="EMBL" id="KOB78472.1"/>
    </source>
</evidence>
<organism evidence="13 14">
    <name type="scientific">Operophtera brumata</name>
    <name type="common">Winter moth</name>
    <name type="synonym">Phalaena brumata</name>
    <dbReference type="NCBI Taxonomy" id="104452"/>
    <lineage>
        <taxon>Eukaryota</taxon>
        <taxon>Metazoa</taxon>
        <taxon>Ecdysozoa</taxon>
        <taxon>Arthropoda</taxon>
        <taxon>Hexapoda</taxon>
        <taxon>Insecta</taxon>
        <taxon>Pterygota</taxon>
        <taxon>Neoptera</taxon>
        <taxon>Endopterygota</taxon>
        <taxon>Lepidoptera</taxon>
        <taxon>Glossata</taxon>
        <taxon>Ditrysia</taxon>
        <taxon>Geometroidea</taxon>
        <taxon>Geometridae</taxon>
        <taxon>Larentiinae</taxon>
        <taxon>Operophtera</taxon>
    </lineage>
</organism>
<evidence type="ECO:0000256" key="10">
    <source>
        <dbReference type="ARBA" id="ARBA00038521"/>
    </source>
</evidence>
<dbReference type="STRING" id="104452.A0A0L7LSP0"/>
<evidence type="ECO:0000256" key="6">
    <source>
        <dbReference type="ARBA" id="ARBA00022792"/>
    </source>
</evidence>
<comment type="subcellular location">
    <subcellularLocation>
        <location evidence="1">Mitochondrion inner membrane</location>
        <topology evidence="1">Peripheral membrane protein</topology>
        <orientation evidence="1">Matrix side</orientation>
    </subcellularLocation>
</comment>
<comment type="subunit">
    <text evidence="10">Component of the ubiquinol-cytochrome c oxidoreductase (cytochrome b-c1 complex, complex III, CIII), a multisubunit enzyme composed of 3 respiratory subunits cytochrome b, cytochrome c1 and Rieske protein, 2 core protein subunits, and additional low-molecular weight protein subunits. The complex exists as an obligatory dimer and forms supercomplexes (SCs) in the inner mitochondrial membrane with cytochrome c oxidase (complex IV, CIV).</text>
</comment>
<comment type="similarity">
    <text evidence="2 12">Belongs to the UQCRB/QCR7 family.</text>
</comment>
<dbReference type="InterPro" id="IPR003197">
    <property type="entry name" value="QCR7"/>
</dbReference>
<dbReference type="SUPFAM" id="SSF81524">
    <property type="entry name" value="14 kDa protein of cytochrome bc1 complex (Ubiquinol-cytochrome c reductase)"/>
    <property type="match status" value="1"/>
</dbReference>
<dbReference type="Gene3D" id="1.10.1090.10">
    <property type="entry name" value="Cytochrome b-c1 complex subunit 7"/>
    <property type="match status" value="1"/>
</dbReference>
<evidence type="ECO:0000256" key="8">
    <source>
        <dbReference type="ARBA" id="ARBA00023128"/>
    </source>
</evidence>
<comment type="subunit">
    <text evidence="11">Component of the ubiquinol-cytochrome c oxidoreductase (cytochrome b-c1 complex, complex III, CIII), a multisubunit enzyme composed of 11 subunits. The complex is composed of 3 respiratory subunits cytochrome b, cytochrome c1 and Rieske protein UQCRFS1, 2 core protein subunits UQCRC1/QCR1 and UQCRC2/QCR2, and 6 low-molecular weight protein subunits UQCRH/QCR6, UQCRB/QCR7, UQCRQ/QCR8, UQCR10/QCR9, UQCR11/QCR10 and subunit 9, the cleavage product of Rieske protein UQCRFS1. The complex exists as an obligatory dimer and forms supercomplexes (SCs) in the inner mitochondrial membrane with NADH-ubiquinone oxidoreductase (complex I, CI) and cytochrome c oxidase (complex IV, CIV), resulting in different assemblies (supercomplex SCI(1)III(2)IV(1) and megacomplex MCI(2)III(2)IV(2)).</text>
</comment>
<evidence type="ECO:0000256" key="5">
    <source>
        <dbReference type="ARBA" id="ARBA00022660"/>
    </source>
</evidence>
<dbReference type="EMBL" id="JTDY01000168">
    <property type="protein sequence ID" value="KOB78472.1"/>
    <property type="molecule type" value="Genomic_DNA"/>
</dbReference>
<dbReference type="GO" id="GO:0045275">
    <property type="term" value="C:respiratory chain complex III"/>
    <property type="evidence" value="ECO:0007669"/>
    <property type="project" value="InterPro"/>
</dbReference>
<reference evidence="13 14" key="1">
    <citation type="journal article" date="2015" name="Genome Biol. Evol.">
        <title>The genome of winter moth (Operophtera brumata) provides a genomic perspective on sexual dimorphism and phenology.</title>
        <authorList>
            <person name="Derks M.F."/>
            <person name="Smit S."/>
            <person name="Salis L."/>
            <person name="Schijlen E."/>
            <person name="Bossers A."/>
            <person name="Mateman C."/>
            <person name="Pijl A.S."/>
            <person name="de Ridder D."/>
            <person name="Groenen M.A."/>
            <person name="Visser M.E."/>
            <person name="Megens H.J."/>
        </authorList>
    </citation>
    <scope>NUCLEOTIDE SEQUENCE [LARGE SCALE GENOMIC DNA]</scope>
    <source>
        <strain evidence="13">WM2013NL</strain>
        <tissue evidence="13">Head and thorax</tissue>
    </source>
</reference>
<evidence type="ECO:0000256" key="9">
    <source>
        <dbReference type="ARBA" id="ARBA00023136"/>
    </source>
</evidence>
<keyword evidence="5 12" id="KW-0679">Respiratory chain</keyword>
<evidence type="ECO:0000256" key="7">
    <source>
        <dbReference type="ARBA" id="ARBA00022982"/>
    </source>
</evidence>
<dbReference type="GO" id="GO:0005743">
    <property type="term" value="C:mitochondrial inner membrane"/>
    <property type="evidence" value="ECO:0007669"/>
    <property type="project" value="UniProtKB-SubCell"/>
</dbReference>
<gene>
    <name evidence="13" type="ORF">OBRU01_00842</name>
</gene>
<evidence type="ECO:0000256" key="3">
    <source>
        <dbReference type="ARBA" id="ARBA00016323"/>
    </source>
</evidence>
<protein>
    <recommendedName>
        <fullName evidence="3 12">Cytochrome b-c1 complex subunit 7</fullName>
    </recommendedName>
</protein>